<evidence type="ECO:0000313" key="2">
    <source>
        <dbReference type="EMBL" id="KAG7342223.1"/>
    </source>
</evidence>
<dbReference type="Proteomes" id="UP000693970">
    <property type="component" value="Unassembled WGS sequence"/>
</dbReference>
<gene>
    <name evidence="2" type="ORF">IV203_007315</name>
</gene>
<reference evidence="2" key="2">
    <citation type="submission" date="2021-04" db="EMBL/GenBank/DDBJ databases">
        <authorList>
            <person name="Podell S."/>
        </authorList>
    </citation>
    <scope>NUCLEOTIDE SEQUENCE</scope>
    <source>
        <strain evidence="2">Hildebrandi</strain>
    </source>
</reference>
<dbReference type="EMBL" id="JAGRRH010000025">
    <property type="protein sequence ID" value="KAG7342223.1"/>
    <property type="molecule type" value="Genomic_DNA"/>
</dbReference>
<name>A0A9K3PCA0_9STRA</name>
<comment type="caution">
    <text evidence="2">The sequence shown here is derived from an EMBL/GenBank/DDBJ whole genome shotgun (WGS) entry which is preliminary data.</text>
</comment>
<protein>
    <recommendedName>
        <fullName evidence="4">SH3 domain-containing protein</fullName>
    </recommendedName>
</protein>
<sequence length="208" mass="24237">MTKQQFTAKYDFVGDPCLHQLSFARNSLIEVNVEQKPKNGWLWGSCFERKGWFPAWAIDYDGTAWTERGEEGNQGFQRSACNICDPRTEERTIHSSAEEVSGFDLDKNDIMGGKTSRMEKRNDDDDRNDPYHATSNSKILESPILSKSGRLFSRWRKQKINPFPFQQERAKTPEWTPEPQIVYEGRVVHDFSQTKKRGLFPHQEERDT</sequence>
<feature type="region of interest" description="Disordered" evidence="1">
    <location>
        <begin position="105"/>
        <end position="139"/>
    </location>
</feature>
<evidence type="ECO:0008006" key="4">
    <source>
        <dbReference type="Google" id="ProtNLM"/>
    </source>
</evidence>
<evidence type="ECO:0000256" key="1">
    <source>
        <dbReference type="SAM" id="MobiDB-lite"/>
    </source>
</evidence>
<keyword evidence="3" id="KW-1185">Reference proteome</keyword>
<proteinExistence type="predicted"/>
<evidence type="ECO:0000313" key="3">
    <source>
        <dbReference type="Proteomes" id="UP000693970"/>
    </source>
</evidence>
<feature type="compositionally biased region" description="Basic and acidic residues" evidence="1">
    <location>
        <begin position="116"/>
        <end position="130"/>
    </location>
</feature>
<dbReference type="AlphaFoldDB" id="A0A9K3PCA0"/>
<reference evidence="2" key="1">
    <citation type="journal article" date="2021" name="Sci. Rep.">
        <title>Diploid genomic architecture of Nitzschia inconspicua, an elite biomass production diatom.</title>
        <authorList>
            <person name="Oliver A."/>
            <person name="Podell S."/>
            <person name="Pinowska A."/>
            <person name="Traller J.C."/>
            <person name="Smith S.R."/>
            <person name="McClure R."/>
            <person name="Beliaev A."/>
            <person name="Bohutskyi P."/>
            <person name="Hill E.A."/>
            <person name="Rabines A."/>
            <person name="Zheng H."/>
            <person name="Allen L.Z."/>
            <person name="Kuo A."/>
            <person name="Grigoriev I.V."/>
            <person name="Allen A.E."/>
            <person name="Hazlebeck D."/>
            <person name="Allen E.E."/>
        </authorList>
    </citation>
    <scope>NUCLEOTIDE SEQUENCE</scope>
    <source>
        <strain evidence="2">Hildebrandi</strain>
    </source>
</reference>
<organism evidence="2 3">
    <name type="scientific">Nitzschia inconspicua</name>
    <dbReference type="NCBI Taxonomy" id="303405"/>
    <lineage>
        <taxon>Eukaryota</taxon>
        <taxon>Sar</taxon>
        <taxon>Stramenopiles</taxon>
        <taxon>Ochrophyta</taxon>
        <taxon>Bacillariophyta</taxon>
        <taxon>Bacillariophyceae</taxon>
        <taxon>Bacillariophycidae</taxon>
        <taxon>Bacillariales</taxon>
        <taxon>Bacillariaceae</taxon>
        <taxon>Nitzschia</taxon>
    </lineage>
</organism>
<accession>A0A9K3PCA0</accession>